<keyword evidence="3" id="KW-0963">Cytoplasm</keyword>
<accession>A0A1J1E9Y0</accession>
<evidence type="ECO:0000256" key="2">
    <source>
        <dbReference type="ARBA" id="ARBA00022917"/>
    </source>
</evidence>
<dbReference type="EMBL" id="AP014564">
    <property type="protein sequence ID" value="BAV94328.1"/>
    <property type="molecule type" value="Genomic_DNA"/>
</dbReference>
<feature type="domain" description="Ribosome recycling factor" evidence="5">
    <location>
        <begin position="23"/>
        <end position="185"/>
    </location>
</feature>
<dbReference type="FunFam" id="3.30.1360.40:FF:000001">
    <property type="entry name" value="Ribosome-recycling factor"/>
    <property type="match status" value="1"/>
</dbReference>
<protein>
    <recommendedName>
        <fullName evidence="3">Ribosome-recycling factor</fullName>
        <shortName evidence="3">RRF</shortName>
    </recommendedName>
    <alternativeName>
        <fullName evidence="3">Ribosome-releasing factor</fullName>
    </alternativeName>
</protein>
<dbReference type="GO" id="GO:0006415">
    <property type="term" value="P:translational termination"/>
    <property type="evidence" value="ECO:0007669"/>
    <property type="project" value="UniProtKB-UniRule"/>
</dbReference>
<dbReference type="Gene3D" id="3.30.1360.40">
    <property type="match status" value="1"/>
</dbReference>
<evidence type="ECO:0000256" key="4">
    <source>
        <dbReference type="SAM" id="Coils"/>
    </source>
</evidence>
<comment type="subcellular location">
    <subcellularLocation>
        <location evidence="3">Cytoplasm</location>
    </subcellularLocation>
</comment>
<dbReference type="GO" id="GO:0043023">
    <property type="term" value="F:ribosomal large subunit binding"/>
    <property type="evidence" value="ECO:0007669"/>
    <property type="project" value="TreeGrafter"/>
</dbReference>
<dbReference type="RefSeq" id="WP_096685214.1">
    <property type="nucleotide sequence ID" value="NZ_AP014564.1"/>
</dbReference>
<evidence type="ECO:0000256" key="3">
    <source>
        <dbReference type="HAMAP-Rule" id="MF_00040"/>
    </source>
</evidence>
<dbReference type="AlphaFoldDB" id="A0A1J1E9Y0"/>
<gene>
    <name evidence="3" type="primary">frr</name>
    <name evidence="6" type="ORF">JBKA6_0315</name>
</gene>
<dbReference type="KEGG" id="ise:JBKA6_0315"/>
<dbReference type="HAMAP" id="MF_00040">
    <property type="entry name" value="RRF"/>
    <property type="match status" value="1"/>
</dbReference>
<dbReference type="PANTHER" id="PTHR20982:SF3">
    <property type="entry name" value="MITOCHONDRIAL RIBOSOME RECYCLING FACTOR PSEUDO 1"/>
    <property type="match status" value="1"/>
</dbReference>
<feature type="coiled-coil region" evidence="4">
    <location>
        <begin position="128"/>
        <end position="175"/>
    </location>
</feature>
<dbReference type="InterPro" id="IPR002661">
    <property type="entry name" value="Ribosome_recyc_fac"/>
</dbReference>
<evidence type="ECO:0000256" key="1">
    <source>
        <dbReference type="ARBA" id="ARBA00005912"/>
    </source>
</evidence>
<keyword evidence="4" id="KW-0175">Coiled coil</keyword>
<dbReference type="NCBIfam" id="TIGR00496">
    <property type="entry name" value="frr"/>
    <property type="match status" value="1"/>
</dbReference>
<keyword evidence="2 3" id="KW-0648">Protein biosynthesis</keyword>
<dbReference type="Gene3D" id="1.10.132.20">
    <property type="entry name" value="Ribosome-recycling factor"/>
    <property type="match status" value="1"/>
</dbReference>
<comment type="function">
    <text evidence="3">Responsible for the release of ribosomes from messenger RNA at the termination of protein biosynthesis. May increase the efficiency of translation by recycling ribosomes from one round of translation to another.</text>
</comment>
<comment type="similarity">
    <text evidence="1 3">Belongs to the RRF family.</text>
</comment>
<dbReference type="Pfam" id="PF01765">
    <property type="entry name" value="RRF"/>
    <property type="match status" value="1"/>
</dbReference>
<dbReference type="OrthoDB" id="9804006at2"/>
<dbReference type="GO" id="GO:0005737">
    <property type="term" value="C:cytoplasm"/>
    <property type="evidence" value="ECO:0007669"/>
    <property type="project" value="UniProtKB-SubCell"/>
</dbReference>
<proteinExistence type="inferred from homology"/>
<dbReference type="InterPro" id="IPR036191">
    <property type="entry name" value="RRF_sf"/>
</dbReference>
<dbReference type="Proteomes" id="UP000243197">
    <property type="component" value="Chromosome"/>
</dbReference>
<keyword evidence="7" id="KW-1185">Reference proteome</keyword>
<evidence type="ECO:0000313" key="6">
    <source>
        <dbReference type="EMBL" id="BAV94328.1"/>
    </source>
</evidence>
<sequence>MIEEVQLILDSTEEQMMSSISHLDKELLKIRAGKASPAMLNGVEVDYYGTMTPISQVSNINTPDGKTISVQPWEKNMLEHIERAIINSNLGFSPMNNGELIIINIPPLTEERRLNLVKQTKSEGEESKISIRNARKEANNQIKQMQVDGLSEDIAKDYEAKVQILTDKYTEISNDRLEKKREEIMTI</sequence>
<dbReference type="CDD" id="cd00520">
    <property type="entry name" value="RRF"/>
    <property type="match status" value="1"/>
</dbReference>
<dbReference type="SUPFAM" id="SSF55194">
    <property type="entry name" value="Ribosome recycling factor, RRF"/>
    <property type="match status" value="1"/>
</dbReference>
<evidence type="ECO:0000259" key="5">
    <source>
        <dbReference type="Pfam" id="PF01765"/>
    </source>
</evidence>
<name>A0A1J1E9Y0_9FLAO</name>
<organism evidence="6 7">
    <name type="scientific">Ichthyobacterium seriolicida</name>
    <dbReference type="NCBI Taxonomy" id="242600"/>
    <lineage>
        <taxon>Bacteria</taxon>
        <taxon>Pseudomonadati</taxon>
        <taxon>Bacteroidota</taxon>
        <taxon>Flavobacteriia</taxon>
        <taxon>Flavobacteriales</taxon>
        <taxon>Ichthyobacteriaceae</taxon>
        <taxon>Ichthyobacterium</taxon>
    </lineage>
</organism>
<reference evidence="6 7" key="1">
    <citation type="submission" date="2014-03" db="EMBL/GenBank/DDBJ databases">
        <title>complete genome sequence of Flavobacteriaceae bacterium JBKA-6.</title>
        <authorList>
            <person name="Takano T."/>
            <person name="Nakamura Y."/>
            <person name="Takuma S."/>
            <person name="Yasuike M."/>
            <person name="Matsuyama T."/>
            <person name="Sakai T."/>
            <person name="Fujiwara A."/>
            <person name="Kimoto K."/>
            <person name="Fukuda Y."/>
            <person name="Kondo H."/>
            <person name="Hirono I."/>
            <person name="Nakayasu C."/>
        </authorList>
    </citation>
    <scope>NUCLEOTIDE SEQUENCE [LARGE SCALE GENOMIC DNA]</scope>
    <source>
        <strain evidence="6 7">JBKA-6</strain>
    </source>
</reference>
<dbReference type="PANTHER" id="PTHR20982">
    <property type="entry name" value="RIBOSOME RECYCLING FACTOR"/>
    <property type="match status" value="1"/>
</dbReference>
<evidence type="ECO:0000313" key="7">
    <source>
        <dbReference type="Proteomes" id="UP000243197"/>
    </source>
</evidence>
<dbReference type="InterPro" id="IPR023584">
    <property type="entry name" value="Ribosome_recyc_fac_dom"/>
</dbReference>